<feature type="compositionally biased region" description="Basic residues" evidence="1">
    <location>
        <begin position="305"/>
        <end position="317"/>
    </location>
</feature>
<reference evidence="3 4" key="1">
    <citation type="journal article" date="2013" name="Int. J. Syst. Evol. Microbiol.">
        <title>Hoeflea suaedae sp. nov., an endophytic bacterium isolated from the root of the halophyte Suaeda maritima.</title>
        <authorList>
            <person name="Chung E.J."/>
            <person name="Park J.A."/>
            <person name="Pramanik P."/>
            <person name="Bibi F."/>
            <person name="Jeon C.O."/>
            <person name="Chung Y.R."/>
        </authorList>
    </citation>
    <scope>NUCLEOTIDE SEQUENCE [LARGE SCALE GENOMIC DNA]</scope>
    <source>
        <strain evidence="3 4">YC6898</strain>
    </source>
</reference>
<dbReference type="AlphaFoldDB" id="A0A4R5PHF4"/>
<dbReference type="OrthoDB" id="1673646at2"/>
<dbReference type="Pfam" id="PF00563">
    <property type="entry name" value="EAL"/>
    <property type="match status" value="1"/>
</dbReference>
<dbReference type="RefSeq" id="WP_133285690.1">
    <property type="nucleotide sequence ID" value="NZ_SMSI01000004.1"/>
</dbReference>
<dbReference type="EMBL" id="SMSI01000004">
    <property type="protein sequence ID" value="TDH34344.1"/>
    <property type="molecule type" value="Genomic_DNA"/>
</dbReference>
<keyword evidence="4" id="KW-1185">Reference proteome</keyword>
<accession>A0A4R5PHF4</accession>
<dbReference type="GO" id="GO:0071111">
    <property type="term" value="F:cyclic-guanylate-specific phosphodiesterase activity"/>
    <property type="evidence" value="ECO:0007669"/>
    <property type="project" value="InterPro"/>
</dbReference>
<organism evidence="3 4">
    <name type="scientific">Pseudohoeflea suaedae</name>
    <dbReference type="NCBI Taxonomy" id="877384"/>
    <lineage>
        <taxon>Bacteria</taxon>
        <taxon>Pseudomonadati</taxon>
        <taxon>Pseudomonadota</taxon>
        <taxon>Alphaproteobacteria</taxon>
        <taxon>Hyphomicrobiales</taxon>
        <taxon>Rhizobiaceae</taxon>
        <taxon>Pseudohoeflea</taxon>
    </lineage>
</organism>
<dbReference type="InterPro" id="IPR001633">
    <property type="entry name" value="EAL_dom"/>
</dbReference>
<dbReference type="Proteomes" id="UP000295131">
    <property type="component" value="Unassembled WGS sequence"/>
</dbReference>
<name>A0A4R5PHF4_9HYPH</name>
<dbReference type="SUPFAM" id="SSF141868">
    <property type="entry name" value="EAL domain-like"/>
    <property type="match status" value="1"/>
</dbReference>
<evidence type="ECO:0000313" key="3">
    <source>
        <dbReference type="EMBL" id="TDH34344.1"/>
    </source>
</evidence>
<comment type="caution">
    <text evidence="3">The sequence shown here is derived from an EMBL/GenBank/DDBJ whole genome shotgun (WGS) entry which is preliminary data.</text>
</comment>
<feature type="compositionally biased region" description="Basic and acidic residues" evidence="1">
    <location>
        <begin position="280"/>
        <end position="297"/>
    </location>
</feature>
<dbReference type="Gene3D" id="3.20.20.450">
    <property type="entry name" value="EAL domain"/>
    <property type="match status" value="1"/>
</dbReference>
<proteinExistence type="predicted"/>
<dbReference type="PROSITE" id="PS50883">
    <property type="entry name" value="EAL"/>
    <property type="match status" value="1"/>
</dbReference>
<dbReference type="CDD" id="cd01948">
    <property type="entry name" value="EAL"/>
    <property type="match status" value="1"/>
</dbReference>
<evidence type="ECO:0000259" key="2">
    <source>
        <dbReference type="PROSITE" id="PS50883"/>
    </source>
</evidence>
<feature type="domain" description="EAL" evidence="2">
    <location>
        <begin position="8"/>
        <end position="265"/>
    </location>
</feature>
<evidence type="ECO:0000256" key="1">
    <source>
        <dbReference type="SAM" id="MobiDB-lite"/>
    </source>
</evidence>
<dbReference type="InterPro" id="IPR050706">
    <property type="entry name" value="Cyclic-di-GMP_PDE-like"/>
</dbReference>
<dbReference type="PANTHER" id="PTHR33121:SF76">
    <property type="entry name" value="SIGNALING PROTEIN"/>
    <property type="match status" value="1"/>
</dbReference>
<dbReference type="InterPro" id="IPR035919">
    <property type="entry name" value="EAL_sf"/>
</dbReference>
<gene>
    <name evidence="3" type="ORF">E2A64_16895</name>
</gene>
<feature type="region of interest" description="Disordered" evidence="1">
    <location>
        <begin position="262"/>
        <end position="317"/>
    </location>
</feature>
<evidence type="ECO:0000313" key="4">
    <source>
        <dbReference type="Proteomes" id="UP000295131"/>
    </source>
</evidence>
<dbReference type="PANTHER" id="PTHR33121">
    <property type="entry name" value="CYCLIC DI-GMP PHOSPHODIESTERASE PDEF"/>
    <property type="match status" value="1"/>
</dbReference>
<protein>
    <submittedName>
        <fullName evidence="3">EAL domain-containing protein</fullName>
    </submittedName>
</protein>
<sequence>MHSQWQEPQFIDDELGGITTSHGPYVLKSAFQPIFSQSRSGQLIIQAFEGLIRPYRQGKPVSPGQFFQSVEDDDALHVDRLCRGLHLRNLLRVNRPNAGLFVNFNPSFYASAADIDYEVSGFASLCAETGVSTRSVVCEITEQGSDESLLSLMVERLRDARFKIAVDDYGAHESDLQRVERLRPDIVKFDAAWVHRFVETPDGKMVLQEMVQTFREKGMASLFEGLEEEKQVNFCEEIGVSFLQGFALARPELTPTSFNVRFPETSPAAQPELSPDADGEAGRHIHLERSAVSRLPEEPSAAAGPKRRNAPFGRRSR</sequence>
<dbReference type="SMART" id="SM00052">
    <property type="entry name" value="EAL"/>
    <property type="match status" value="1"/>
</dbReference>